<gene>
    <name evidence="1" type="ORF">APHIGO_LOCUS4350</name>
</gene>
<evidence type="ECO:0000313" key="2">
    <source>
        <dbReference type="Proteomes" id="UP001154329"/>
    </source>
</evidence>
<organism evidence="1 2">
    <name type="scientific">Aphis gossypii</name>
    <name type="common">Cotton aphid</name>
    <dbReference type="NCBI Taxonomy" id="80765"/>
    <lineage>
        <taxon>Eukaryota</taxon>
        <taxon>Metazoa</taxon>
        <taxon>Ecdysozoa</taxon>
        <taxon>Arthropoda</taxon>
        <taxon>Hexapoda</taxon>
        <taxon>Insecta</taxon>
        <taxon>Pterygota</taxon>
        <taxon>Neoptera</taxon>
        <taxon>Paraneoptera</taxon>
        <taxon>Hemiptera</taxon>
        <taxon>Sternorrhyncha</taxon>
        <taxon>Aphidomorpha</taxon>
        <taxon>Aphidoidea</taxon>
        <taxon>Aphididae</taxon>
        <taxon>Aphidini</taxon>
        <taxon>Aphis</taxon>
        <taxon>Aphis</taxon>
    </lineage>
</organism>
<keyword evidence="2" id="KW-1185">Reference proteome</keyword>
<protein>
    <submittedName>
        <fullName evidence="1">Uncharacterized protein</fullName>
    </submittedName>
</protein>
<dbReference type="AlphaFoldDB" id="A0A9P0IW57"/>
<name>A0A9P0IW57_APHGO</name>
<sequence length="151" mass="17023">MTTRINLQRTGNRSVQRVTIILLPTYIRADLRVDYVAVGRTSDRKCQMLLDKNNEKTSLAIIVYIARRRTECETVAIIISRLQIAKVASNDVGVARSPRYKPGSRCDTIDGLYRGRPFGMINDGRTGVCGHDAFESDFTLNIPRERHITAP</sequence>
<evidence type="ECO:0000313" key="1">
    <source>
        <dbReference type="EMBL" id="CAH1721334.1"/>
    </source>
</evidence>
<dbReference type="EMBL" id="OU899035">
    <property type="protein sequence ID" value="CAH1721334.1"/>
    <property type="molecule type" value="Genomic_DNA"/>
</dbReference>
<reference evidence="1" key="1">
    <citation type="submission" date="2022-02" db="EMBL/GenBank/DDBJ databases">
        <authorList>
            <person name="King R."/>
        </authorList>
    </citation>
    <scope>NUCLEOTIDE SEQUENCE</scope>
</reference>
<proteinExistence type="predicted"/>
<dbReference type="Proteomes" id="UP001154329">
    <property type="component" value="Chromosome 2"/>
</dbReference>
<accession>A0A9P0IW57</accession>
<reference evidence="1" key="2">
    <citation type="submission" date="2022-10" db="EMBL/GenBank/DDBJ databases">
        <authorList>
            <consortium name="ENA_rothamsted_submissions"/>
            <consortium name="culmorum"/>
            <person name="King R."/>
        </authorList>
    </citation>
    <scope>NUCLEOTIDE SEQUENCE</scope>
</reference>